<sequence length="158" mass="18173">MNGWTVRVYPTTSSDINFGGVQGDGNLNSGGIPHGVTNRNNKTVDCYVNDQSGDMILQQNFKTSIGHELAHFILTVFYPSKRVIPRHKDRSWNNSFSEQFYSTTEVHDREYEMSDGGKWKRFMDIYRYNIFGRNIGKITLPCLELRDITDSRAENNPI</sequence>
<reference evidence="1 2" key="1">
    <citation type="submission" date="2022-05" db="EMBL/GenBank/DDBJ databases">
        <title>Diverse viruses of marine archaea discovered using metagenomics.</title>
        <authorList>
            <person name="Zhou Y."/>
        </authorList>
    </citation>
    <scope>NUCLEOTIDE SEQUENCE [LARGE SCALE GENOMIC DNA]</scope>
    <source>
        <strain evidence="1">YSH_1032793</strain>
    </source>
</reference>
<protein>
    <submittedName>
        <fullName evidence="1">Uncharacterized protein</fullName>
    </submittedName>
</protein>
<keyword evidence="2" id="KW-1185">Reference proteome</keyword>
<organism evidence="1 2">
    <name type="scientific">Nitrososphaeria virus YSH_1032793</name>
    <dbReference type="NCBI Taxonomy" id="3071320"/>
    <lineage>
        <taxon>Viruses</taxon>
        <taxon>Duplodnaviria</taxon>
        <taxon>Heunggongvirae</taxon>
        <taxon>Uroviricota</taxon>
        <taxon>Caudoviricetes</taxon>
        <taxon>Juravirales</taxon>
        <taxon>Yanlukaviridae</taxon>
        <taxon>Sweetvirus</taxon>
        <taxon>Sweetvirus yangshanense</taxon>
    </lineage>
</organism>
<dbReference type="EMBL" id="ON649698">
    <property type="protein sequence ID" value="UVF62237.1"/>
    <property type="molecule type" value="Genomic_DNA"/>
</dbReference>
<dbReference type="Proteomes" id="UP001156951">
    <property type="component" value="Segment"/>
</dbReference>
<accession>A0A976UAD6</accession>
<proteinExistence type="predicted"/>
<evidence type="ECO:0000313" key="1">
    <source>
        <dbReference type="EMBL" id="UVF62237.1"/>
    </source>
</evidence>
<name>A0A976UAD6_9CAUD</name>
<evidence type="ECO:0000313" key="2">
    <source>
        <dbReference type="Proteomes" id="UP001156951"/>
    </source>
</evidence>